<accession>A0A2G9SDF3</accession>
<dbReference type="GO" id="GO:0032053">
    <property type="term" value="P:ciliary basal body organization"/>
    <property type="evidence" value="ECO:0007669"/>
    <property type="project" value="TreeGrafter"/>
</dbReference>
<proteinExistence type="predicted"/>
<dbReference type="GO" id="GO:0005813">
    <property type="term" value="C:centrosome"/>
    <property type="evidence" value="ECO:0007669"/>
    <property type="project" value="InterPro"/>
</dbReference>
<reference evidence="1" key="1">
    <citation type="submission" date="2017-08" db="EMBL/GenBank/DDBJ databases">
        <title>Assembly of the North American Bullfrog Genome.</title>
        <authorList>
            <person name="Warren R.L."/>
            <person name="Vandervalk B.P."/>
            <person name="Kucuk E."/>
            <person name="Birol I."/>
            <person name="Helbing C."/>
            <person name="Pandoh P."/>
            <person name="Behsaz B."/>
            <person name="Mohamadi H."/>
            <person name="Chu J."/>
            <person name="Jackman S."/>
            <person name="Hammond S.A."/>
            <person name="Veldhoen N."/>
            <person name="Kirk H."/>
            <person name="Zhao Y."/>
            <person name="Coope R."/>
            <person name="Pleasance S."/>
            <person name="Moore R."/>
            <person name="Holt R."/>
        </authorList>
    </citation>
    <scope>NUCLEOTIDE SEQUENCE</scope>
    <source>
        <strain evidence="1">Bruno</strain>
        <tissue evidence="1">Liver</tissue>
    </source>
</reference>
<dbReference type="OrthoDB" id="9903449at2759"/>
<sequence length="193" mass="21735">MNERDSRCRRPELQGSVMSKAVSIYSTERLVDLKLDDKGISFFKAETVKKVAEILTSENVDIALRKSAAEQLAVITQDITMHSVVKEQKVVETIRNVLQKCVHQDGQAFECMVCPCLTLLRKLVYADPVVRLTLAQEPDFLLTLFRGHKVHPVACLHLACLSQYLEGLTFLSLQALIMQLVHTPCPLLYPRNG</sequence>
<dbReference type="GO" id="GO:0005814">
    <property type="term" value="C:centriole"/>
    <property type="evidence" value="ECO:0007669"/>
    <property type="project" value="TreeGrafter"/>
</dbReference>
<evidence type="ECO:0008006" key="2">
    <source>
        <dbReference type="Google" id="ProtNLM"/>
    </source>
</evidence>
<name>A0A2G9SDF3_AQUCT</name>
<evidence type="ECO:0000313" key="1">
    <source>
        <dbReference type="EMBL" id="PIO38105.1"/>
    </source>
</evidence>
<dbReference type="GO" id="GO:0007099">
    <property type="term" value="P:centriole replication"/>
    <property type="evidence" value="ECO:0007669"/>
    <property type="project" value="TreeGrafter"/>
</dbReference>
<dbReference type="PANTHER" id="PTHR31691">
    <property type="entry name" value="ROTATIN"/>
    <property type="match status" value="1"/>
</dbReference>
<dbReference type="EMBL" id="KV924891">
    <property type="protein sequence ID" value="PIO38105.1"/>
    <property type="molecule type" value="Genomic_DNA"/>
</dbReference>
<dbReference type="GO" id="GO:0036064">
    <property type="term" value="C:ciliary basal body"/>
    <property type="evidence" value="ECO:0007669"/>
    <property type="project" value="InterPro"/>
</dbReference>
<dbReference type="GO" id="GO:0010457">
    <property type="term" value="P:centriole-centriole cohesion"/>
    <property type="evidence" value="ECO:0007669"/>
    <property type="project" value="TreeGrafter"/>
</dbReference>
<gene>
    <name evidence="1" type="ORF">AB205_0018790</name>
</gene>
<dbReference type="PANTHER" id="PTHR31691:SF1">
    <property type="entry name" value="ROTATIN"/>
    <property type="match status" value="1"/>
</dbReference>
<protein>
    <recommendedName>
        <fullName evidence="2">TATA-binding protein interacting (TIP20) domain-containing protein</fullName>
    </recommendedName>
</protein>
<organism evidence="1">
    <name type="scientific">Aquarana catesbeiana</name>
    <name type="common">American bullfrog</name>
    <name type="synonym">Rana catesbeiana</name>
    <dbReference type="NCBI Taxonomy" id="8400"/>
    <lineage>
        <taxon>Eukaryota</taxon>
        <taxon>Metazoa</taxon>
        <taxon>Chordata</taxon>
        <taxon>Craniata</taxon>
        <taxon>Vertebrata</taxon>
        <taxon>Euteleostomi</taxon>
        <taxon>Amphibia</taxon>
        <taxon>Batrachia</taxon>
        <taxon>Anura</taxon>
        <taxon>Neobatrachia</taxon>
        <taxon>Ranoidea</taxon>
        <taxon>Ranidae</taxon>
        <taxon>Aquarana</taxon>
    </lineage>
</organism>
<dbReference type="AlphaFoldDB" id="A0A2G9SDF3"/>
<dbReference type="InterPro" id="IPR030791">
    <property type="entry name" value="Rotatin"/>
</dbReference>